<dbReference type="Pfam" id="PF07714">
    <property type="entry name" value="PK_Tyr_Ser-Thr"/>
    <property type="match status" value="1"/>
</dbReference>
<feature type="transmembrane region" description="Helical" evidence="11">
    <location>
        <begin position="557"/>
        <end position="584"/>
    </location>
</feature>
<dbReference type="PROSITE" id="PS51450">
    <property type="entry name" value="LRR"/>
    <property type="match status" value="1"/>
</dbReference>
<dbReference type="Gene3D" id="1.10.510.10">
    <property type="entry name" value="Transferase(Phosphotransferase) domain 1"/>
    <property type="match status" value="2"/>
</dbReference>
<evidence type="ECO:0000259" key="13">
    <source>
        <dbReference type="PROSITE" id="PS50011"/>
    </source>
</evidence>
<keyword evidence="10" id="KW-0547">Nucleotide-binding</keyword>
<dbReference type="InterPro" id="IPR003591">
    <property type="entry name" value="Leu-rich_rpt_typical-subtyp"/>
</dbReference>
<dbReference type="EMBL" id="LNRQ01000003">
    <property type="protein sequence ID" value="KZN03889.1"/>
    <property type="molecule type" value="Genomic_DNA"/>
</dbReference>
<dbReference type="InterPro" id="IPR011009">
    <property type="entry name" value="Kinase-like_dom_sf"/>
</dbReference>
<dbReference type="GO" id="GO:0004672">
    <property type="term" value="F:protein kinase activity"/>
    <property type="evidence" value="ECO:0007669"/>
    <property type="project" value="InterPro"/>
</dbReference>
<dbReference type="PROSITE" id="PS50011">
    <property type="entry name" value="PROTEIN_KINASE_DOM"/>
    <property type="match status" value="1"/>
</dbReference>
<organism evidence="14">
    <name type="scientific">Daucus carota subsp. sativus</name>
    <name type="common">Carrot</name>
    <dbReference type="NCBI Taxonomy" id="79200"/>
    <lineage>
        <taxon>Eukaryota</taxon>
        <taxon>Viridiplantae</taxon>
        <taxon>Streptophyta</taxon>
        <taxon>Embryophyta</taxon>
        <taxon>Tracheophyta</taxon>
        <taxon>Spermatophyta</taxon>
        <taxon>Magnoliopsida</taxon>
        <taxon>eudicotyledons</taxon>
        <taxon>Gunneridae</taxon>
        <taxon>Pentapetalae</taxon>
        <taxon>asterids</taxon>
        <taxon>campanulids</taxon>
        <taxon>Apiales</taxon>
        <taxon>Apiaceae</taxon>
        <taxon>Apioideae</taxon>
        <taxon>Scandiceae</taxon>
        <taxon>Daucinae</taxon>
        <taxon>Daucus</taxon>
        <taxon>Daucus sect. Daucus</taxon>
    </lineage>
</organism>
<comment type="catalytic activity">
    <reaction evidence="9">
        <text>L-seryl-[protein] + ATP = O-phospho-L-seryl-[protein] + ADP + H(+)</text>
        <dbReference type="Rhea" id="RHEA:17989"/>
        <dbReference type="Rhea" id="RHEA-COMP:9863"/>
        <dbReference type="Rhea" id="RHEA-COMP:11604"/>
        <dbReference type="ChEBI" id="CHEBI:15378"/>
        <dbReference type="ChEBI" id="CHEBI:29999"/>
        <dbReference type="ChEBI" id="CHEBI:30616"/>
        <dbReference type="ChEBI" id="CHEBI:83421"/>
        <dbReference type="ChEBI" id="CHEBI:456216"/>
        <dbReference type="EC" id="2.7.11.1"/>
    </reaction>
</comment>
<evidence type="ECO:0000256" key="9">
    <source>
        <dbReference type="ARBA" id="ARBA00048679"/>
    </source>
</evidence>
<feature type="domain" description="Protein kinase" evidence="13">
    <location>
        <begin position="618"/>
        <end position="851"/>
    </location>
</feature>
<evidence type="ECO:0000256" key="6">
    <source>
        <dbReference type="ARBA" id="ARBA00022989"/>
    </source>
</evidence>
<dbReference type="InterPro" id="IPR032675">
    <property type="entry name" value="LRR_dom_sf"/>
</dbReference>
<name>A0A169WHN7_DAUCS</name>
<evidence type="ECO:0000313" key="14">
    <source>
        <dbReference type="EMBL" id="KZN03889.1"/>
    </source>
</evidence>
<dbReference type="PANTHER" id="PTHR45631:SF21">
    <property type="entry name" value="PROTEIN KINASE DOMAIN-CONTAINING PROTEIN"/>
    <property type="match status" value="1"/>
</dbReference>
<dbReference type="PANTHER" id="PTHR45631">
    <property type="entry name" value="OS07G0107800 PROTEIN-RELATED"/>
    <property type="match status" value="1"/>
</dbReference>
<dbReference type="GO" id="GO:0051707">
    <property type="term" value="P:response to other organism"/>
    <property type="evidence" value="ECO:0007669"/>
    <property type="project" value="UniProtKB-ARBA"/>
</dbReference>
<dbReference type="InterPro" id="IPR017441">
    <property type="entry name" value="Protein_kinase_ATP_BS"/>
</dbReference>
<evidence type="ECO:0000256" key="3">
    <source>
        <dbReference type="ARBA" id="ARBA00022614"/>
    </source>
</evidence>
<evidence type="ECO:0000256" key="8">
    <source>
        <dbReference type="ARBA" id="ARBA00047899"/>
    </source>
</evidence>
<feature type="binding site" evidence="10">
    <location>
        <position position="646"/>
    </location>
    <ligand>
        <name>ATP</name>
        <dbReference type="ChEBI" id="CHEBI:30616"/>
    </ligand>
</feature>
<gene>
    <name evidence="14" type="ORF">DCAR_012645</name>
</gene>
<evidence type="ECO:0000256" key="4">
    <source>
        <dbReference type="ARBA" id="ARBA00022692"/>
    </source>
</evidence>
<evidence type="ECO:0000256" key="7">
    <source>
        <dbReference type="ARBA" id="ARBA00023136"/>
    </source>
</evidence>
<keyword evidence="4 11" id="KW-0812">Transmembrane</keyword>
<sequence>MGLQFLVWFEILFLFGCCKFAFCDQNGFLSLSCGGTENFVDSSNITWTPDSTYVTTGTTSTANFPEGNSSSLIPIRFFPESKGRKCYWLPIKNASSLVLVRAKFVYKNYDGLAKPPTFSVSLGTAMATTINLANADPWTEEFLWPVNKDFLSLCLNSIPDGGFPVISSVEVRPLPEGAYASSLQDSPNKSLRKCYRINCGYTNGSLRYPLDQYDRIWEADQDYTPFHLSTSFDIQTAFNLSSDDLSLPLSVLQTARVLTRREDLTYNLPLSSILGDYSIVLYFAGILPVSPTFDVLIDGSLFQSNYTVRSGEVSSLSFTLFGTNNMNITLKSTSFYPLLSAIEVFEIVYIPAPSSTTTVSALQVIQKSTGMNLGWEDDPCYPMPWDHIGCTGSLVTSLDLSNIILRSIGPRFGDLLDLQILDLHNTSLGGAIQNLGSLQQLEKLNLSFNQLKSFGSELEDLVNLQVLDLRNNSLDSTVPDSLGQLKNLHLLNLENNKLKGTLPQSLNSRALDIRTSGNLCVSFSMSTCNDADVSRNSSIEAPQVTLFTTPKKRSGHIHIVVVLAAVGGVIFALVIVSIAVLMYVKRKDKGVAYKESMDMRDCIAAKSYSYREIKAATKNFKDVIGRGGFGSVFVGKFPSGKQVAVKVRYDNSQLGDDAFINEVCLLSRISHQNLVSLEGFCHESKQQILVYEYLPGGSLADNLYGAKSKRVTLGWGMRLKIAVDAAKGIIQFFFGYYATQQLTEKSDIFSFGVVLLELICGREPLSRAGAPDSFNLVLWAKPYLQAGAFEIVDEQLKGTFADESMHKAAAIAARSVERDAAQRPNIAEVLAELKEAYSIQLSYLATAGTGS</sequence>
<dbReference type="STRING" id="79200.A0A169WHN7"/>
<keyword evidence="3" id="KW-0433">Leucine-rich repeat</keyword>
<dbReference type="GO" id="GO:0006952">
    <property type="term" value="P:defense response"/>
    <property type="evidence" value="ECO:0007669"/>
    <property type="project" value="UniProtKB-ARBA"/>
</dbReference>
<evidence type="ECO:0000256" key="11">
    <source>
        <dbReference type="SAM" id="Phobius"/>
    </source>
</evidence>
<feature type="chain" id="PRO_5007902771" description="non-specific serine/threonine protein kinase" evidence="12">
    <location>
        <begin position="24"/>
        <end position="851"/>
    </location>
</feature>
<evidence type="ECO:0000256" key="12">
    <source>
        <dbReference type="SAM" id="SignalP"/>
    </source>
</evidence>
<dbReference type="GO" id="GO:0016020">
    <property type="term" value="C:membrane"/>
    <property type="evidence" value="ECO:0007669"/>
    <property type="project" value="UniProtKB-SubCell"/>
</dbReference>
<accession>A0A169WHN7</accession>
<comment type="subcellular location">
    <subcellularLocation>
        <location evidence="1">Membrane</location>
        <topology evidence="1">Single-pass membrane protein</topology>
    </subcellularLocation>
</comment>
<dbReference type="Pfam" id="PF12819">
    <property type="entry name" value="Malectin_like"/>
    <property type="match status" value="1"/>
</dbReference>
<dbReference type="Pfam" id="PF13855">
    <property type="entry name" value="LRR_8"/>
    <property type="match status" value="1"/>
</dbReference>
<reference evidence="14" key="1">
    <citation type="journal article" date="2016" name="Nat. Genet.">
        <title>A high-quality carrot genome assembly provides new insights into carotenoid accumulation and asterid genome evolution.</title>
        <authorList>
            <person name="Iorizzo M."/>
            <person name="Ellison S."/>
            <person name="Senalik D."/>
            <person name="Zeng P."/>
            <person name="Satapoomin P."/>
            <person name="Huang J."/>
            <person name="Bowman M."/>
            <person name="Iovene M."/>
            <person name="Sanseverino W."/>
            <person name="Cavagnaro P."/>
            <person name="Yildiz M."/>
            <person name="Macko-Podgorni A."/>
            <person name="Moranska E."/>
            <person name="Grzebelus E."/>
            <person name="Grzebelus D."/>
            <person name="Ashrafi H."/>
            <person name="Zheng Z."/>
            <person name="Cheng S."/>
            <person name="Spooner D."/>
            <person name="Van Deynze A."/>
            <person name="Simon P."/>
        </authorList>
    </citation>
    <scope>NUCLEOTIDE SEQUENCE [LARGE SCALE GENOMIC DNA]</scope>
    <source>
        <tissue evidence="14">Leaf</tissue>
    </source>
</reference>
<dbReference type="InterPro" id="IPR000719">
    <property type="entry name" value="Prot_kinase_dom"/>
</dbReference>
<dbReference type="SUPFAM" id="SSF56112">
    <property type="entry name" value="Protein kinase-like (PK-like)"/>
    <property type="match status" value="1"/>
</dbReference>
<keyword evidence="10" id="KW-0067">ATP-binding</keyword>
<evidence type="ECO:0000256" key="1">
    <source>
        <dbReference type="ARBA" id="ARBA00004167"/>
    </source>
</evidence>
<dbReference type="Gramene" id="KZN03889">
    <property type="protein sequence ID" value="KZN03889"/>
    <property type="gene ID" value="DCAR_012645"/>
</dbReference>
<keyword evidence="5" id="KW-0677">Repeat</keyword>
<dbReference type="SUPFAM" id="SSF52058">
    <property type="entry name" value="L domain-like"/>
    <property type="match status" value="1"/>
</dbReference>
<dbReference type="InterPro" id="IPR001245">
    <property type="entry name" value="Ser-Thr/Tyr_kinase_cat_dom"/>
</dbReference>
<feature type="signal peptide" evidence="12">
    <location>
        <begin position="1"/>
        <end position="23"/>
    </location>
</feature>
<protein>
    <recommendedName>
        <fullName evidence="2">non-specific serine/threonine protein kinase</fullName>
        <ecNumber evidence="2">2.7.11.1</ecNumber>
    </recommendedName>
</protein>
<keyword evidence="12" id="KW-0732">Signal</keyword>
<dbReference type="Gene3D" id="3.80.10.10">
    <property type="entry name" value="Ribonuclease Inhibitor"/>
    <property type="match status" value="1"/>
</dbReference>
<proteinExistence type="predicted"/>
<dbReference type="EC" id="2.7.11.1" evidence="2"/>
<evidence type="ECO:0000256" key="2">
    <source>
        <dbReference type="ARBA" id="ARBA00012513"/>
    </source>
</evidence>
<dbReference type="Gene3D" id="2.60.120.430">
    <property type="entry name" value="Galactose-binding lectin"/>
    <property type="match status" value="1"/>
</dbReference>
<evidence type="ECO:0000256" key="5">
    <source>
        <dbReference type="ARBA" id="ARBA00022737"/>
    </source>
</evidence>
<dbReference type="SMART" id="SM00369">
    <property type="entry name" value="LRR_TYP"/>
    <property type="match status" value="3"/>
</dbReference>
<comment type="caution">
    <text evidence="14">The sequence shown here is derived from an EMBL/GenBank/DDBJ whole genome shotgun (WGS) entry which is preliminary data.</text>
</comment>
<dbReference type="InterPro" id="IPR024788">
    <property type="entry name" value="Malectin-like_Carb-bd_dom"/>
</dbReference>
<dbReference type="PROSITE" id="PS00107">
    <property type="entry name" value="PROTEIN_KINASE_ATP"/>
    <property type="match status" value="1"/>
</dbReference>
<evidence type="ECO:0000256" key="10">
    <source>
        <dbReference type="PROSITE-ProRule" id="PRU10141"/>
    </source>
</evidence>
<keyword evidence="7 11" id="KW-0472">Membrane</keyword>
<comment type="catalytic activity">
    <reaction evidence="8">
        <text>L-threonyl-[protein] + ATP = O-phospho-L-threonyl-[protein] + ADP + H(+)</text>
        <dbReference type="Rhea" id="RHEA:46608"/>
        <dbReference type="Rhea" id="RHEA-COMP:11060"/>
        <dbReference type="Rhea" id="RHEA-COMP:11605"/>
        <dbReference type="ChEBI" id="CHEBI:15378"/>
        <dbReference type="ChEBI" id="CHEBI:30013"/>
        <dbReference type="ChEBI" id="CHEBI:30616"/>
        <dbReference type="ChEBI" id="CHEBI:61977"/>
        <dbReference type="ChEBI" id="CHEBI:456216"/>
        <dbReference type="EC" id="2.7.11.1"/>
    </reaction>
</comment>
<dbReference type="InterPro" id="IPR001611">
    <property type="entry name" value="Leu-rich_rpt"/>
</dbReference>
<keyword evidence="6 11" id="KW-1133">Transmembrane helix</keyword>
<dbReference type="OMA" id="IWDADED"/>
<dbReference type="GO" id="GO:0005524">
    <property type="term" value="F:ATP binding"/>
    <property type="evidence" value="ECO:0007669"/>
    <property type="project" value="UniProtKB-UniRule"/>
</dbReference>
<dbReference type="AlphaFoldDB" id="A0A169WHN7"/>